<dbReference type="GO" id="GO:0008901">
    <property type="term" value="F:ferredoxin hydrogenase activity"/>
    <property type="evidence" value="ECO:0007669"/>
    <property type="project" value="InterPro"/>
</dbReference>
<protein>
    <submittedName>
        <fullName evidence="8">F420-non-reducing hydrogenase subunit A</fullName>
    </submittedName>
</protein>
<name>D1Z1J2_METPS</name>
<keyword evidence="6" id="KW-0460">Magnesium</keyword>
<evidence type="ECO:0000256" key="3">
    <source>
        <dbReference type="ARBA" id="ARBA00022596"/>
    </source>
</evidence>
<comment type="cofactor">
    <cofactor evidence="6">
        <name>Fe cation</name>
        <dbReference type="ChEBI" id="CHEBI:24875"/>
    </cofactor>
</comment>
<dbReference type="PANTHER" id="PTHR43600:SF2">
    <property type="entry name" value="F420-NON-REDUCING HYDROGENASE VHU SUBUNIT A"/>
    <property type="match status" value="1"/>
</dbReference>
<reference evidence="9" key="3">
    <citation type="journal article" date="2011" name="PLoS ONE">
        <title>Genome sequence of a mesophilic hydrogenotrophic methanogen Methanocella paludicola, the first cultivated representative of the order Methanocellales.</title>
        <authorList>
            <person name="Sakai S."/>
            <person name="Takaki Y."/>
            <person name="Shimamura S."/>
            <person name="Sekine M."/>
            <person name="Tajima T."/>
            <person name="Kosugi H."/>
            <person name="Ichikawa N."/>
            <person name="Tasumi E."/>
            <person name="Hiraki A.T."/>
            <person name="Shimizu A."/>
            <person name="Kato Y."/>
            <person name="Nishiko R."/>
            <person name="Mori K."/>
            <person name="Fujita N."/>
            <person name="Imachi H."/>
            <person name="Takai K."/>
        </authorList>
    </citation>
    <scope>NUCLEOTIDE SEQUENCE [LARGE SCALE GENOMIC DNA]</scope>
    <source>
        <strain evidence="9">DSM 17711 / JCM 13418 / NBRC 101707 / SANAE</strain>
    </source>
</reference>
<feature type="binding site" evidence="6">
    <location>
        <position position="441"/>
    </location>
    <ligand>
        <name>Fe cation</name>
        <dbReference type="ChEBI" id="CHEBI:24875"/>
    </ligand>
</feature>
<evidence type="ECO:0000256" key="2">
    <source>
        <dbReference type="ARBA" id="ARBA00009292"/>
    </source>
</evidence>
<dbReference type="InterPro" id="IPR001501">
    <property type="entry name" value="Ni-dep_hyd_lsu"/>
</dbReference>
<evidence type="ECO:0000256" key="1">
    <source>
        <dbReference type="ARBA" id="ARBA00001967"/>
    </source>
</evidence>
<dbReference type="PANTHER" id="PTHR43600">
    <property type="entry name" value="COENZYME F420 HYDROGENASE, SUBUNIT ALPHA"/>
    <property type="match status" value="1"/>
</dbReference>
<dbReference type="FunCoup" id="D1Z1J2">
    <property type="interactions" value="53"/>
</dbReference>
<evidence type="ECO:0000256" key="6">
    <source>
        <dbReference type="PIRSR" id="PIRSR601501-1"/>
    </source>
</evidence>
<organism evidence="8 9">
    <name type="scientific">Methanocella paludicola (strain DSM 17711 / JCM 13418 / NBRC 101707 / SANAE)</name>
    <dbReference type="NCBI Taxonomy" id="304371"/>
    <lineage>
        <taxon>Archaea</taxon>
        <taxon>Methanobacteriati</taxon>
        <taxon>Methanobacteriota</taxon>
        <taxon>Stenosarchaea group</taxon>
        <taxon>Methanomicrobia</taxon>
        <taxon>Methanocellales</taxon>
        <taxon>Methanocellaceae</taxon>
        <taxon>Methanocella</taxon>
    </lineage>
</organism>
<comment type="cofactor">
    <cofactor evidence="1 6">
        <name>Ni(2+)</name>
        <dbReference type="ChEBI" id="CHEBI:49786"/>
    </cofactor>
</comment>
<evidence type="ECO:0000313" key="9">
    <source>
        <dbReference type="Proteomes" id="UP000001882"/>
    </source>
</evidence>
<comment type="similarity">
    <text evidence="2 7">Belongs to the [NiFe]/[NiFeSe] hydrogenase large subunit family.</text>
</comment>
<dbReference type="InterPro" id="IPR029014">
    <property type="entry name" value="NiFe-Hase_large"/>
</dbReference>
<dbReference type="eggNOG" id="arCOG01549">
    <property type="taxonomic scope" value="Archaea"/>
</dbReference>
<dbReference type="PATRIC" id="fig|304371.9.peg.2541"/>
<dbReference type="EMBL" id="AP011532">
    <property type="protein sequence ID" value="BAI62564.1"/>
    <property type="molecule type" value="Genomic_DNA"/>
</dbReference>
<reference evidence="8 9" key="1">
    <citation type="journal article" date="2007" name="Appl. Environ. Microbiol.">
        <title>Isolation of key methanogens for global methane emission from rice paddy fields: a novel isolate affiliated with the clone cluster rice cluster I.</title>
        <authorList>
            <person name="Sakai S."/>
            <person name="Imachi H."/>
            <person name="Sekiguchi Y."/>
            <person name="Ohashi A."/>
            <person name="Harada H."/>
            <person name="Kamagata Y."/>
        </authorList>
    </citation>
    <scope>NUCLEOTIDE SEQUENCE [LARGE SCALE GENOMIC DNA]</scope>
    <source>
        <strain evidence="9">DSM 17711 / JCM 13418 / NBRC 101707 / SANAE</strain>
    </source>
</reference>
<reference evidence="8 9" key="2">
    <citation type="journal article" date="2008" name="Int. J. Syst. Evol. Microbiol.">
        <title>Methanocella paludicola gen. nov., sp. nov., a methane-producing archaeon, the first isolate of the lineage 'Rice Cluster I', and proposal of the new archaeal order Methanocellales ord. nov.</title>
        <authorList>
            <person name="Sakai S."/>
            <person name="Imachi H."/>
            <person name="Hanada S."/>
            <person name="Ohashi A."/>
            <person name="Harada H."/>
            <person name="Kamagata Y."/>
        </authorList>
    </citation>
    <scope>NUCLEOTIDE SEQUENCE [LARGE SCALE GENOMIC DNA]</scope>
    <source>
        <strain evidence="9">DSM 17711 / JCM 13418 / NBRC 101707 / SANAE</strain>
    </source>
</reference>
<dbReference type="PROSITE" id="PS00508">
    <property type="entry name" value="NI_HGENASE_L_2"/>
    <property type="match status" value="1"/>
</dbReference>
<dbReference type="GeneID" id="8682248"/>
<gene>
    <name evidence="8" type="primary">mvhA-1</name>
    <name evidence="8" type="ordered locus">MCP_2492</name>
</gene>
<keyword evidence="9" id="KW-1185">Reference proteome</keyword>
<dbReference type="InParanoid" id="D1Z1J2"/>
<feature type="binding site" evidence="6">
    <location>
        <position position="42"/>
    </location>
    <ligand>
        <name>Mg(2+)</name>
        <dbReference type="ChEBI" id="CHEBI:18420"/>
    </ligand>
</feature>
<feature type="binding site" evidence="6">
    <location>
        <position position="392"/>
    </location>
    <ligand>
        <name>Mg(2+)</name>
        <dbReference type="ChEBI" id="CHEBI:18420"/>
    </ligand>
</feature>
<evidence type="ECO:0000256" key="7">
    <source>
        <dbReference type="RuleBase" id="RU003896"/>
    </source>
</evidence>
<dbReference type="OrthoDB" id="42371at2157"/>
<feature type="binding site" evidence="6">
    <location>
        <position position="64"/>
    </location>
    <ligand>
        <name>Fe cation</name>
        <dbReference type="ChEBI" id="CHEBI:24875"/>
    </ligand>
</feature>
<dbReference type="AlphaFoldDB" id="D1Z1J2"/>
<proteinExistence type="inferred from homology"/>
<keyword evidence="5 7" id="KW-0560">Oxidoreductase</keyword>
<dbReference type="InterPro" id="IPR018194">
    <property type="entry name" value="Ni-dep_hyd_lsu_Ni_BS"/>
</dbReference>
<sequence length="469" mass="51299">MKKLTIHPLSRIEGHASVTINLDDKGEVADAHFHATELRGFEKFLEGAAVEEAPRITPRICGICPTVHHLASAKAVDEIFGAQVPETALKLRRLLDMGQFIHSHALHLFLLALPDYILGPDYNPALRNVVGLVQANPELAKMAIEGRKIGQRITEETGGKPIHPVSAVPGGMSFALANEKRAELEAMAKRSVEIARISWPVVMKMMDKYADLVNSVGLVQSDFVGLTRNGKLEFYDGNVRAIDSGGVQLADFPGKDYLSYIEETAEPYSYMKFTKLKKGNGFYRVGPLARVNIVDSIGTPEADKMLAEFRAKYGRVPQQSLLYHAARTIEYMAASETALSLLQDSAITDKNVRTAVTGVKNTRGIGVVEATRGTLIHDYTVNDKGFITKANLIVATGHNNRAIDRAVLQSSQKLIHGDNVSEGTLNRIEMVVRAYDPCVSCATHAIGRMPVQLTVVDSEGNVIREVTKC</sequence>
<dbReference type="Proteomes" id="UP000001882">
    <property type="component" value="Chromosome"/>
</dbReference>
<dbReference type="RefSeq" id="WP_012901238.1">
    <property type="nucleotide sequence ID" value="NC_013665.1"/>
</dbReference>
<dbReference type="Pfam" id="PF00374">
    <property type="entry name" value="NiFeSe_Hases"/>
    <property type="match status" value="2"/>
</dbReference>
<evidence type="ECO:0000313" key="8">
    <source>
        <dbReference type="EMBL" id="BAI62564.1"/>
    </source>
</evidence>
<keyword evidence="3 6" id="KW-0533">Nickel</keyword>
<evidence type="ECO:0000256" key="4">
    <source>
        <dbReference type="ARBA" id="ARBA00022723"/>
    </source>
</evidence>
<feature type="binding site" evidence="6">
    <location>
        <position position="64"/>
    </location>
    <ligand>
        <name>Ni(2+)</name>
        <dbReference type="ChEBI" id="CHEBI:49786"/>
    </ligand>
</feature>
<keyword evidence="6" id="KW-0408">Iron</keyword>
<dbReference type="STRING" id="304371.MCP_2492"/>
<dbReference type="KEGG" id="mpd:MCP_2492"/>
<accession>D1Z1J2</accession>
<evidence type="ECO:0000256" key="5">
    <source>
        <dbReference type="ARBA" id="ARBA00023002"/>
    </source>
</evidence>
<dbReference type="GO" id="GO:0016151">
    <property type="term" value="F:nickel cation binding"/>
    <property type="evidence" value="ECO:0007669"/>
    <property type="project" value="InterPro"/>
</dbReference>
<dbReference type="SUPFAM" id="SSF56762">
    <property type="entry name" value="HydB/Nqo4-like"/>
    <property type="match status" value="1"/>
</dbReference>
<feature type="binding site" evidence="6">
    <location>
        <position position="438"/>
    </location>
    <ligand>
        <name>Ni(2+)</name>
        <dbReference type="ChEBI" id="CHEBI:49786"/>
    </ligand>
</feature>
<dbReference type="Gene3D" id="1.10.645.10">
    <property type="entry name" value="Cytochrome-c3 Hydrogenase, chain B"/>
    <property type="match status" value="1"/>
</dbReference>
<dbReference type="PROSITE" id="PS00507">
    <property type="entry name" value="NI_HGENASE_L_1"/>
    <property type="match status" value="1"/>
</dbReference>
<feature type="binding site" evidence="6">
    <location>
        <position position="61"/>
    </location>
    <ligand>
        <name>Ni(2+)</name>
        <dbReference type="ChEBI" id="CHEBI:49786"/>
    </ligand>
</feature>
<feature type="binding site" evidence="6">
    <location>
        <position position="444"/>
    </location>
    <ligand>
        <name>Mg(2+)</name>
        <dbReference type="ChEBI" id="CHEBI:18420"/>
    </ligand>
</feature>
<keyword evidence="4 6" id="KW-0479">Metal-binding</keyword>